<dbReference type="EMBL" id="KV418199">
    <property type="protein sequence ID" value="KZP03006.1"/>
    <property type="molecule type" value="Genomic_DNA"/>
</dbReference>
<gene>
    <name evidence="1" type="ORF">FIBSPDRAFT_905342</name>
</gene>
<organism evidence="1">
    <name type="scientific">Athelia psychrophila</name>
    <dbReference type="NCBI Taxonomy" id="1759441"/>
    <lineage>
        <taxon>Eukaryota</taxon>
        <taxon>Fungi</taxon>
        <taxon>Dikarya</taxon>
        <taxon>Basidiomycota</taxon>
        <taxon>Agaricomycotina</taxon>
        <taxon>Agaricomycetes</taxon>
        <taxon>Agaricomycetidae</taxon>
        <taxon>Atheliales</taxon>
        <taxon>Atheliaceae</taxon>
        <taxon>Athelia</taxon>
    </lineage>
</organism>
<name>A0A167TJN6_9AGAM</name>
<proteinExistence type="predicted"/>
<accession>A0A167TJN6</accession>
<protein>
    <submittedName>
        <fullName evidence="1">Uncharacterized protein</fullName>
    </submittedName>
</protein>
<sequence length="149" mass="16500">MYPRYYVYFGPSPFYEGRRLAGAEKGLAPNLAAAGRSRSDLANMRHWIPEGVEEQMDSDMPLAANDVVHIEPLSNVPNIAPELVREDRDEVVAPLEMRDDNAISEDSLEGQEVLVDVDMNILRESVSAPSAIGILVSIDDRIEGTEGFR</sequence>
<reference evidence="1" key="1">
    <citation type="journal article" date="2016" name="Mol. Biol. Evol.">
        <title>Comparative Genomics of Early-Diverging Mushroom-Forming Fungi Provides Insights into the Origins of Lignocellulose Decay Capabilities.</title>
        <authorList>
            <person name="Nagy L.G."/>
            <person name="Riley R."/>
            <person name="Tritt A."/>
            <person name="Adam C."/>
            <person name="Daum C."/>
            <person name="Floudas D."/>
            <person name="Sun H."/>
            <person name="Yadav J.S."/>
            <person name="Pangilinan J."/>
            <person name="Larsson K.H."/>
            <person name="Matsuura K."/>
            <person name="Barry K."/>
            <person name="Labutti K."/>
            <person name="Kuo R."/>
            <person name="Ohm R.A."/>
            <person name="Bhattacharya S.S."/>
            <person name="Shirouzu T."/>
            <person name="Yoshinaga Y."/>
            <person name="Martin F.M."/>
            <person name="Grigoriev I.V."/>
            <person name="Hibbett D.S."/>
        </authorList>
    </citation>
    <scope>NUCLEOTIDE SEQUENCE [LARGE SCALE GENOMIC DNA]</scope>
    <source>
        <strain evidence="1">CBS 109695</strain>
    </source>
</reference>
<evidence type="ECO:0000313" key="1">
    <source>
        <dbReference type="EMBL" id="KZP03006.1"/>
    </source>
</evidence>
<dbReference type="AlphaFoldDB" id="A0A167TJN6"/>